<sequence length="146" mass="16405">MEVCRSSATASPTFCTPRRSENRHLNWVTSHPRTLGSIPGGLTCGVAPRSTTALFEGARVIYGRQLDTIHEPTHPHEIESKQRIRLRVVVQLLFKEHPKGRSLTWLLCLLTLAGHIGLAFTPRVALPGENLPMYFTQTAQYLIMLY</sequence>
<evidence type="ECO:0000256" key="1">
    <source>
        <dbReference type="SAM" id="Phobius"/>
    </source>
</evidence>
<evidence type="ECO:0000313" key="3">
    <source>
        <dbReference type="Proteomes" id="UP000499080"/>
    </source>
</evidence>
<keyword evidence="1" id="KW-1133">Transmembrane helix</keyword>
<protein>
    <submittedName>
        <fullName evidence="2">Uncharacterized protein</fullName>
    </submittedName>
</protein>
<organism evidence="2 3">
    <name type="scientific">Araneus ventricosus</name>
    <name type="common">Orbweaver spider</name>
    <name type="synonym">Epeira ventricosa</name>
    <dbReference type="NCBI Taxonomy" id="182803"/>
    <lineage>
        <taxon>Eukaryota</taxon>
        <taxon>Metazoa</taxon>
        <taxon>Ecdysozoa</taxon>
        <taxon>Arthropoda</taxon>
        <taxon>Chelicerata</taxon>
        <taxon>Arachnida</taxon>
        <taxon>Araneae</taxon>
        <taxon>Araneomorphae</taxon>
        <taxon>Entelegynae</taxon>
        <taxon>Araneoidea</taxon>
        <taxon>Araneidae</taxon>
        <taxon>Araneus</taxon>
    </lineage>
</organism>
<comment type="caution">
    <text evidence="2">The sequence shown here is derived from an EMBL/GenBank/DDBJ whole genome shotgun (WGS) entry which is preliminary data.</text>
</comment>
<name>A0A4Y2GRM2_ARAVE</name>
<gene>
    <name evidence="2" type="ORF">AVEN_47269_1</name>
</gene>
<proteinExistence type="predicted"/>
<dbReference type="AlphaFoldDB" id="A0A4Y2GRM2"/>
<accession>A0A4Y2GRM2</accession>
<dbReference type="EMBL" id="BGPR01001534">
    <property type="protein sequence ID" value="GBM56203.1"/>
    <property type="molecule type" value="Genomic_DNA"/>
</dbReference>
<feature type="transmembrane region" description="Helical" evidence="1">
    <location>
        <begin position="103"/>
        <end position="125"/>
    </location>
</feature>
<keyword evidence="1" id="KW-0812">Transmembrane</keyword>
<keyword evidence="1" id="KW-0472">Membrane</keyword>
<dbReference type="Proteomes" id="UP000499080">
    <property type="component" value="Unassembled WGS sequence"/>
</dbReference>
<reference evidence="2 3" key="1">
    <citation type="journal article" date="2019" name="Sci. Rep.">
        <title>Orb-weaving spider Araneus ventricosus genome elucidates the spidroin gene catalogue.</title>
        <authorList>
            <person name="Kono N."/>
            <person name="Nakamura H."/>
            <person name="Ohtoshi R."/>
            <person name="Moran D.A.P."/>
            <person name="Shinohara A."/>
            <person name="Yoshida Y."/>
            <person name="Fujiwara M."/>
            <person name="Mori M."/>
            <person name="Tomita M."/>
            <person name="Arakawa K."/>
        </authorList>
    </citation>
    <scope>NUCLEOTIDE SEQUENCE [LARGE SCALE GENOMIC DNA]</scope>
</reference>
<evidence type="ECO:0000313" key="2">
    <source>
        <dbReference type="EMBL" id="GBM56203.1"/>
    </source>
</evidence>
<keyword evidence="3" id="KW-1185">Reference proteome</keyword>